<proteinExistence type="inferred from homology"/>
<feature type="transmembrane region" description="Helical" evidence="2">
    <location>
        <begin position="172"/>
        <end position="192"/>
    </location>
</feature>
<feature type="transmembrane region" description="Helical" evidence="2">
    <location>
        <begin position="249"/>
        <end position="272"/>
    </location>
</feature>
<feature type="transmembrane region" description="Helical" evidence="2">
    <location>
        <begin position="418"/>
        <end position="442"/>
    </location>
</feature>
<feature type="transmembrane region" description="Helical" evidence="2">
    <location>
        <begin position="388"/>
        <end position="406"/>
    </location>
</feature>
<evidence type="ECO:0000256" key="1">
    <source>
        <dbReference type="ARBA" id="ARBA00009617"/>
    </source>
</evidence>
<dbReference type="GO" id="GO:0005886">
    <property type="term" value="C:plasma membrane"/>
    <property type="evidence" value="ECO:0007669"/>
    <property type="project" value="TreeGrafter"/>
</dbReference>
<dbReference type="InterPro" id="IPR039672">
    <property type="entry name" value="MFS_2"/>
</dbReference>
<comment type="caution">
    <text evidence="3">The sequence shown here is derived from an EMBL/GenBank/DDBJ whole genome shotgun (WGS) entry which is preliminary data.</text>
</comment>
<feature type="transmembrane region" description="Helical" evidence="2">
    <location>
        <begin position="126"/>
        <end position="151"/>
    </location>
</feature>
<evidence type="ECO:0000313" key="3">
    <source>
        <dbReference type="EMBL" id="RST87820.1"/>
    </source>
</evidence>
<keyword evidence="2" id="KW-0812">Transmembrane</keyword>
<keyword evidence="2" id="KW-0472">Membrane</keyword>
<dbReference type="AlphaFoldDB" id="A0A429Z2F9"/>
<name>A0A429Z2F9_9HYPH</name>
<feature type="transmembrane region" description="Helical" evidence="2">
    <location>
        <begin position="32"/>
        <end position="57"/>
    </location>
</feature>
<dbReference type="EMBL" id="RWKW01000010">
    <property type="protein sequence ID" value="RST87820.1"/>
    <property type="molecule type" value="Genomic_DNA"/>
</dbReference>
<keyword evidence="2" id="KW-1133">Transmembrane helix</keyword>
<dbReference type="PANTHER" id="PTHR11328:SF24">
    <property type="entry name" value="MAJOR FACILITATOR SUPERFAMILY (MFS) PROFILE DOMAIN-CONTAINING PROTEIN"/>
    <property type="match status" value="1"/>
</dbReference>
<protein>
    <submittedName>
        <fullName evidence="3">MFS transporter</fullName>
    </submittedName>
</protein>
<evidence type="ECO:0000256" key="2">
    <source>
        <dbReference type="SAM" id="Phobius"/>
    </source>
</evidence>
<accession>A0A429Z2F9</accession>
<sequence length="471" mass="49317">MTTCWPTTDPPSAAYRGCQVTPTRAAMPFRLLLVYALPAIPLAALTLPLYIIIPTYYTETLGLSLGAVGAALLVMRVFDAVNDPLIGWFADRWRPAMGRRRAVFALSLPLCATAALMLFWPPADAGVFYLGGWGMVLSIGFTGAMLPYTAWGAELAGDYAERARIAGFRESLTLAGTLIAIALPFAIGFGAAGEAGGLAVLGMAVAAGLVGFGGLAVGVVPEPVDHTVSTGSLRMGLARMAANAPFRRLIAAYFLNGLANGIPATLFLYFVATRIGMPDMRGPLLFVYFLAGIGGVPLALWAARRTSKHRAWCLAMLVNCAIFSLVPLIGPGDVAAFAAICVVTGLLLGFDLSLPPAIQADVIDVDTAGSGEQRSGAYFAAWSLTTKLSLAVGVGTVFPLLGLAGFDAAAGAANDEGAIGALVALYVWPPIALKLAAIALMWRFPLDRDEQAALRRTIEERSARPRAALKA</sequence>
<feature type="transmembrane region" description="Helical" evidence="2">
    <location>
        <begin position="63"/>
        <end position="81"/>
    </location>
</feature>
<dbReference type="Pfam" id="PF13347">
    <property type="entry name" value="MFS_2"/>
    <property type="match status" value="1"/>
</dbReference>
<feature type="transmembrane region" description="Helical" evidence="2">
    <location>
        <begin position="284"/>
        <end position="303"/>
    </location>
</feature>
<dbReference type="GO" id="GO:0015293">
    <property type="term" value="F:symporter activity"/>
    <property type="evidence" value="ECO:0007669"/>
    <property type="project" value="InterPro"/>
</dbReference>
<dbReference type="OrthoDB" id="181905at2"/>
<feature type="transmembrane region" description="Helical" evidence="2">
    <location>
        <begin position="310"/>
        <end position="329"/>
    </location>
</feature>
<comment type="similarity">
    <text evidence="1">Belongs to the sodium:galactoside symporter (TC 2.A.2) family.</text>
</comment>
<keyword evidence="4" id="KW-1185">Reference proteome</keyword>
<organism evidence="3 4">
    <name type="scientific">Aquibium carbonis</name>
    <dbReference type="NCBI Taxonomy" id="2495581"/>
    <lineage>
        <taxon>Bacteria</taxon>
        <taxon>Pseudomonadati</taxon>
        <taxon>Pseudomonadota</taxon>
        <taxon>Alphaproteobacteria</taxon>
        <taxon>Hyphomicrobiales</taxon>
        <taxon>Phyllobacteriaceae</taxon>
        <taxon>Aquibium</taxon>
    </lineage>
</organism>
<dbReference type="GO" id="GO:0008643">
    <property type="term" value="P:carbohydrate transport"/>
    <property type="evidence" value="ECO:0007669"/>
    <property type="project" value="InterPro"/>
</dbReference>
<dbReference type="Gene3D" id="1.20.1250.20">
    <property type="entry name" value="MFS general substrate transporter like domains"/>
    <property type="match status" value="2"/>
</dbReference>
<gene>
    <name evidence="3" type="ORF">EJC49_03600</name>
</gene>
<feature type="transmembrane region" description="Helical" evidence="2">
    <location>
        <begin position="335"/>
        <end position="354"/>
    </location>
</feature>
<evidence type="ECO:0000313" key="4">
    <source>
        <dbReference type="Proteomes" id="UP000278398"/>
    </source>
</evidence>
<dbReference type="PANTHER" id="PTHR11328">
    <property type="entry name" value="MAJOR FACILITATOR SUPERFAMILY DOMAIN-CONTAINING PROTEIN"/>
    <property type="match status" value="1"/>
</dbReference>
<dbReference type="SUPFAM" id="SSF103473">
    <property type="entry name" value="MFS general substrate transporter"/>
    <property type="match status" value="1"/>
</dbReference>
<dbReference type="InterPro" id="IPR036259">
    <property type="entry name" value="MFS_trans_sf"/>
</dbReference>
<feature type="transmembrane region" description="Helical" evidence="2">
    <location>
        <begin position="198"/>
        <end position="220"/>
    </location>
</feature>
<feature type="transmembrane region" description="Helical" evidence="2">
    <location>
        <begin position="102"/>
        <end position="120"/>
    </location>
</feature>
<reference evidence="3 4" key="1">
    <citation type="submission" date="2018-12" db="EMBL/GenBank/DDBJ databases">
        <title>Mesorhizobium carbonis sp. nov., isolated from coal mine water.</title>
        <authorList>
            <person name="Xin W."/>
            <person name="Xu Z."/>
            <person name="Xiang F."/>
            <person name="Zhang J."/>
            <person name="Xi L."/>
            <person name="Liu J."/>
        </authorList>
    </citation>
    <scope>NUCLEOTIDE SEQUENCE [LARGE SCALE GENOMIC DNA]</scope>
    <source>
        <strain evidence="3 4">B2.3</strain>
    </source>
</reference>
<dbReference type="Proteomes" id="UP000278398">
    <property type="component" value="Unassembled WGS sequence"/>
</dbReference>